<sequence length="110" mass="12367">MDSEVAIVVAAVALSATTGMSVAAVSLLTYIRFQHPQEFADASIRATHPEVSDDFNRKWGLFGTGIIDSVPQSFKTLFDVPDMAERYEEHKKKREEQIRQTLEDLRPKGK</sequence>
<protein>
    <submittedName>
        <fullName evidence="1">Uncharacterized protein</fullName>
    </submittedName>
</protein>
<dbReference type="Proteomes" id="UP001163321">
    <property type="component" value="Chromosome 5"/>
</dbReference>
<evidence type="ECO:0000313" key="2">
    <source>
        <dbReference type="Proteomes" id="UP001163321"/>
    </source>
</evidence>
<gene>
    <name evidence="1" type="ORF">PsorP6_009082</name>
</gene>
<proteinExistence type="predicted"/>
<organism evidence="1 2">
    <name type="scientific">Peronosclerospora sorghi</name>
    <dbReference type="NCBI Taxonomy" id="230839"/>
    <lineage>
        <taxon>Eukaryota</taxon>
        <taxon>Sar</taxon>
        <taxon>Stramenopiles</taxon>
        <taxon>Oomycota</taxon>
        <taxon>Peronosporomycetes</taxon>
        <taxon>Peronosporales</taxon>
        <taxon>Peronosporaceae</taxon>
        <taxon>Peronosclerospora</taxon>
    </lineage>
</organism>
<evidence type="ECO:0000313" key="1">
    <source>
        <dbReference type="EMBL" id="KAI9912152.1"/>
    </source>
</evidence>
<reference evidence="1 2" key="1">
    <citation type="journal article" date="2022" name="bioRxiv">
        <title>The genome of the oomycete Peronosclerospora sorghi, a cosmopolitan pathogen of maize and sorghum, is inflated with dispersed pseudogenes.</title>
        <authorList>
            <person name="Fletcher K."/>
            <person name="Martin F."/>
            <person name="Isakeit T."/>
            <person name="Cavanaugh K."/>
            <person name="Magill C."/>
            <person name="Michelmore R."/>
        </authorList>
    </citation>
    <scope>NUCLEOTIDE SEQUENCE [LARGE SCALE GENOMIC DNA]</scope>
    <source>
        <strain evidence="1">P6</strain>
    </source>
</reference>
<dbReference type="EMBL" id="CM047584">
    <property type="protein sequence ID" value="KAI9912152.1"/>
    <property type="molecule type" value="Genomic_DNA"/>
</dbReference>
<name>A0ACC0W0T6_9STRA</name>
<accession>A0ACC0W0T6</accession>
<keyword evidence="2" id="KW-1185">Reference proteome</keyword>
<comment type="caution">
    <text evidence="1">The sequence shown here is derived from an EMBL/GenBank/DDBJ whole genome shotgun (WGS) entry which is preliminary data.</text>
</comment>